<feature type="signal peptide" evidence="1">
    <location>
        <begin position="1"/>
        <end position="20"/>
    </location>
</feature>
<gene>
    <name evidence="2" type="ORF">HK439_05795</name>
</gene>
<sequence>MLRVMMMAAALAVTGSLAHAGNATGSIDYFMISRGDDGMFLGSHKIFLREADGLTQVQYCGRSYWVRPVTVAWTQLEMENSHEVRVEFNRGKGWRPICERPTDYVTLEDIGVTVDPYIVVLSEGSEITRVNKFQAVSKSFQRGDKTKRGAGTYHSN</sequence>
<proteinExistence type="predicted"/>
<accession>A0A926S4U7</accession>
<dbReference type="EMBL" id="JABFCZ010000005">
    <property type="protein sequence ID" value="MBD1545766.1"/>
    <property type="molecule type" value="Genomic_DNA"/>
</dbReference>
<keyword evidence="1" id="KW-0732">Signal</keyword>
<evidence type="ECO:0000313" key="2">
    <source>
        <dbReference type="EMBL" id="MBD1545766.1"/>
    </source>
</evidence>
<dbReference type="AlphaFoldDB" id="A0A926S4U7"/>
<comment type="caution">
    <text evidence="2">The sequence shown here is derived from an EMBL/GenBank/DDBJ whole genome shotgun (WGS) entry which is preliminary data.</text>
</comment>
<organism evidence="2 3">
    <name type="scientific">Roseibium aggregatum</name>
    <dbReference type="NCBI Taxonomy" id="187304"/>
    <lineage>
        <taxon>Bacteria</taxon>
        <taxon>Pseudomonadati</taxon>
        <taxon>Pseudomonadota</taxon>
        <taxon>Alphaproteobacteria</taxon>
        <taxon>Hyphomicrobiales</taxon>
        <taxon>Stappiaceae</taxon>
        <taxon>Roseibium</taxon>
    </lineage>
</organism>
<name>A0A926S4U7_9HYPH</name>
<reference evidence="2" key="1">
    <citation type="submission" date="2020-05" db="EMBL/GenBank/DDBJ databases">
        <title>Identification of trans-AT polyketide cluster in two marine bacteria, producers of a novel glutaramide-containing polyketide sesbanimide D and analogs.</title>
        <authorList>
            <person name="Kacar D."/>
            <person name="Rodriguez P."/>
            <person name="Canedo L."/>
            <person name="Gonzalez E."/>
            <person name="Galan B."/>
            <person name="De La Calle F."/>
            <person name="Garcia J.L."/>
        </authorList>
    </citation>
    <scope>NUCLEOTIDE SEQUENCE</scope>
    <source>
        <strain evidence="2">PHM038</strain>
    </source>
</reference>
<evidence type="ECO:0000313" key="3">
    <source>
        <dbReference type="Proteomes" id="UP000598467"/>
    </source>
</evidence>
<feature type="chain" id="PRO_5037119112" evidence="1">
    <location>
        <begin position="21"/>
        <end position="156"/>
    </location>
</feature>
<dbReference type="Proteomes" id="UP000598467">
    <property type="component" value="Unassembled WGS sequence"/>
</dbReference>
<dbReference type="RefSeq" id="WP_190290435.1">
    <property type="nucleotide sequence ID" value="NZ_JABFCZ010000005.1"/>
</dbReference>
<protein>
    <submittedName>
        <fullName evidence="2">Uncharacterized protein</fullName>
    </submittedName>
</protein>
<evidence type="ECO:0000256" key="1">
    <source>
        <dbReference type="SAM" id="SignalP"/>
    </source>
</evidence>